<dbReference type="PANTHER" id="PTHR11309">
    <property type="entry name" value="FRIZZLED"/>
    <property type="match status" value="1"/>
</dbReference>
<dbReference type="PROSITE" id="PS50038">
    <property type="entry name" value="FZ"/>
    <property type="match status" value="1"/>
</dbReference>
<feature type="non-terminal residue" evidence="7">
    <location>
        <position position="195"/>
    </location>
</feature>
<evidence type="ECO:0000256" key="2">
    <source>
        <dbReference type="ARBA" id="ARBA00023157"/>
    </source>
</evidence>
<gene>
    <name evidence="7" type="primary">LOC106474796</name>
</gene>
<keyword evidence="1" id="KW-0217">Developmental protein</keyword>
<dbReference type="GeneID" id="106474796"/>
<comment type="caution">
    <text evidence="3">Lacks conserved residue(s) required for the propagation of feature annotation.</text>
</comment>
<dbReference type="InterPro" id="IPR020067">
    <property type="entry name" value="Frizzled_dom"/>
</dbReference>
<feature type="disulfide bond" evidence="3">
    <location>
        <begin position="145"/>
        <end position="169"/>
    </location>
</feature>
<dbReference type="Proteomes" id="UP000694941">
    <property type="component" value="Unplaced"/>
</dbReference>
<evidence type="ECO:0000256" key="1">
    <source>
        <dbReference type="ARBA" id="ARBA00022473"/>
    </source>
</evidence>
<evidence type="ECO:0000313" key="7">
    <source>
        <dbReference type="RefSeq" id="XP_022258811.1"/>
    </source>
</evidence>
<dbReference type="CDD" id="cd07066">
    <property type="entry name" value="CRD_FZ"/>
    <property type="match status" value="1"/>
</dbReference>
<proteinExistence type="predicted"/>
<feature type="domain" description="FZ" evidence="5">
    <location>
        <begin position="63"/>
        <end position="184"/>
    </location>
</feature>
<keyword evidence="6" id="KW-1185">Reference proteome</keyword>
<accession>A0ABM1TSF5</accession>
<keyword evidence="4" id="KW-0472">Membrane</keyword>
<feature type="transmembrane region" description="Helical" evidence="4">
    <location>
        <begin position="24"/>
        <end position="46"/>
    </location>
</feature>
<dbReference type="SUPFAM" id="SSF63501">
    <property type="entry name" value="Frizzled cysteine-rich domain"/>
    <property type="match status" value="1"/>
</dbReference>
<evidence type="ECO:0000256" key="4">
    <source>
        <dbReference type="SAM" id="Phobius"/>
    </source>
</evidence>
<keyword evidence="4" id="KW-0812">Transmembrane</keyword>
<dbReference type="RefSeq" id="XP_022258811.1">
    <property type="nucleotide sequence ID" value="XM_022403103.1"/>
</dbReference>
<name>A0ABM1TSF5_LIMPO</name>
<organism evidence="6 7">
    <name type="scientific">Limulus polyphemus</name>
    <name type="common">Atlantic horseshoe crab</name>
    <dbReference type="NCBI Taxonomy" id="6850"/>
    <lineage>
        <taxon>Eukaryota</taxon>
        <taxon>Metazoa</taxon>
        <taxon>Ecdysozoa</taxon>
        <taxon>Arthropoda</taxon>
        <taxon>Chelicerata</taxon>
        <taxon>Merostomata</taxon>
        <taxon>Xiphosura</taxon>
        <taxon>Limulidae</taxon>
        <taxon>Limulus</taxon>
    </lineage>
</organism>
<evidence type="ECO:0000313" key="6">
    <source>
        <dbReference type="Proteomes" id="UP000694941"/>
    </source>
</evidence>
<dbReference type="SMART" id="SM00063">
    <property type="entry name" value="FRI"/>
    <property type="match status" value="1"/>
</dbReference>
<evidence type="ECO:0000259" key="5">
    <source>
        <dbReference type="PROSITE" id="PS50038"/>
    </source>
</evidence>
<evidence type="ECO:0000256" key="3">
    <source>
        <dbReference type="PROSITE-ProRule" id="PRU00090"/>
    </source>
</evidence>
<protein>
    <submittedName>
        <fullName evidence="7">Frizzled-7-like</fullName>
    </submittedName>
</protein>
<reference evidence="7" key="1">
    <citation type="submission" date="2025-08" db="UniProtKB">
        <authorList>
            <consortium name="RefSeq"/>
        </authorList>
    </citation>
    <scope>IDENTIFICATION</scope>
    <source>
        <tissue evidence="7">Muscle</tissue>
    </source>
</reference>
<keyword evidence="2 3" id="KW-1015">Disulfide bond</keyword>
<dbReference type="InterPro" id="IPR015526">
    <property type="entry name" value="Frizzled/SFRP"/>
</dbReference>
<dbReference type="Pfam" id="PF01392">
    <property type="entry name" value="Fz"/>
    <property type="match status" value="1"/>
</dbReference>
<dbReference type="InterPro" id="IPR036790">
    <property type="entry name" value="Frizzled_dom_sf"/>
</dbReference>
<keyword evidence="4" id="KW-1133">Transmembrane helix</keyword>
<dbReference type="Gene3D" id="1.10.2000.10">
    <property type="entry name" value="Frizzled cysteine-rich domain"/>
    <property type="match status" value="1"/>
</dbReference>
<sequence>MRTSSENVPVDEGRKEPFRLKKKWKIVLITLNLLVLLAVVVIVTVWCSNSLPRSISLENVTVNKEGECITLRIPVCHKHKIPYSYTILPNLLGHKSQIVATEVLSRYEPLFSVKCYPLTPLFFCSLYAPKCIGQGQLVPPCRSLCKEAVRKCGFFLGVFALSWPSGIDCEDFPDSQDPQECIGNMENIQLEREIK</sequence>